<dbReference type="STRING" id="1423792.FD09_GL001307"/>
<dbReference type="SUPFAM" id="SSF52935">
    <property type="entry name" value="PK C-terminal domain-like"/>
    <property type="match status" value="1"/>
</dbReference>
<evidence type="ECO:0000256" key="17">
    <source>
        <dbReference type="ARBA" id="ARBA00023317"/>
    </source>
</evidence>
<comment type="cofactor">
    <cofactor evidence="1">
        <name>Mg(2+)</name>
        <dbReference type="ChEBI" id="CHEBI:18420"/>
    </cofactor>
</comment>
<evidence type="ECO:0000256" key="20">
    <source>
        <dbReference type="RuleBase" id="RU000504"/>
    </source>
</evidence>
<evidence type="ECO:0000256" key="6">
    <source>
        <dbReference type="ARBA" id="ARBA00011881"/>
    </source>
</evidence>
<dbReference type="FunFam" id="3.40.1380.20:FF:000013">
    <property type="entry name" value="Pyruvate kinase"/>
    <property type="match status" value="1"/>
</dbReference>
<comment type="cofactor">
    <cofactor evidence="2">
        <name>K(+)</name>
        <dbReference type="ChEBI" id="CHEBI:29103"/>
    </cofactor>
</comment>
<dbReference type="InterPro" id="IPR015795">
    <property type="entry name" value="Pyrv_Knase_C"/>
</dbReference>
<evidence type="ECO:0000256" key="2">
    <source>
        <dbReference type="ARBA" id="ARBA00001958"/>
    </source>
</evidence>
<keyword evidence="15" id="KW-0630">Potassium</keyword>
<dbReference type="InterPro" id="IPR001697">
    <property type="entry name" value="Pyr_Knase"/>
</dbReference>
<dbReference type="InterPro" id="IPR008279">
    <property type="entry name" value="PEP-util_enz_mobile_dom"/>
</dbReference>
<feature type="domain" description="Pyruvate kinase C-terminal" evidence="23">
    <location>
        <begin position="361"/>
        <end position="473"/>
    </location>
</feature>
<evidence type="ECO:0000259" key="23">
    <source>
        <dbReference type="Pfam" id="PF02887"/>
    </source>
</evidence>
<evidence type="ECO:0000256" key="14">
    <source>
        <dbReference type="ARBA" id="ARBA00022842"/>
    </source>
</evidence>
<evidence type="ECO:0000256" key="16">
    <source>
        <dbReference type="ARBA" id="ARBA00023152"/>
    </source>
</evidence>
<evidence type="ECO:0000313" key="25">
    <source>
        <dbReference type="Proteomes" id="UP000051330"/>
    </source>
</evidence>
<dbReference type="SUPFAM" id="SSF51621">
    <property type="entry name" value="Phosphoenolpyruvate/pyruvate domain"/>
    <property type="match status" value="1"/>
</dbReference>
<keyword evidence="25" id="KW-1185">Reference proteome</keyword>
<dbReference type="RefSeq" id="WP_057818088.1">
    <property type="nucleotide sequence ID" value="NZ_AZEC01000002.1"/>
</dbReference>
<evidence type="ECO:0000256" key="7">
    <source>
        <dbReference type="ARBA" id="ARBA00012142"/>
    </source>
</evidence>
<dbReference type="Pfam" id="PF00391">
    <property type="entry name" value="PEP-utilizers"/>
    <property type="match status" value="1"/>
</dbReference>
<dbReference type="FunFam" id="2.40.33.10:FF:000001">
    <property type="entry name" value="Pyruvate kinase"/>
    <property type="match status" value="1"/>
</dbReference>
<keyword evidence="14 20" id="KW-0460">Magnesium</keyword>
<evidence type="ECO:0000256" key="15">
    <source>
        <dbReference type="ARBA" id="ARBA00022958"/>
    </source>
</evidence>
<keyword evidence="9 20" id="KW-0808">Transferase</keyword>
<dbReference type="FunFam" id="3.50.30.10:FF:000004">
    <property type="entry name" value="Pyruvate kinase"/>
    <property type="match status" value="1"/>
</dbReference>
<comment type="caution">
    <text evidence="24">The sequence shown here is derived from an EMBL/GenBank/DDBJ whole genome shotgun (WGS) entry which is preliminary data.</text>
</comment>
<evidence type="ECO:0000256" key="3">
    <source>
        <dbReference type="ARBA" id="ARBA00004997"/>
    </source>
</evidence>
<evidence type="ECO:0000313" key="24">
    <source>
        <dbReference type="EMBL" id="KRL14146.1"/>
    </source>
</evidence>
<comment type="similarity">
    <text evidence="5 20">Belongs to the pyruvate kinase family.</text>
</comment>
<keyword evidence="11" id="KW-0547">Nucleotide-binding</keyword>
<dbReference type="InterPro" id="IPR015793">
    <property type="entry name" value="Pyrv_Knase_brl"/>
</dbReference>
<evidence type="ECO:0000256" key="5">
    <source>
        <dbReference type="ARBA" id="ARBA00008663"/>
    </source>
</evidence>
<keyword evidence="10" id="KW-0479">Metal-binding</keyword>
<comment type="pathway">
    <text evidence="3 20">Carbohydrate degradation; glycolysis; pyruvate from D-glyceraldehyde 3-phosphate: step 5/5.</text>
</comment>
<keyword evidence="16 20" id="KW-0324">Glycolysis</keyword>
<dbReference type="CDD" id="cd00288">
    <property type="entry name" value="Pyruvate_Kinase"/>
    <property type="match status" value="1"/>
</dbReference>
<dbReference type="Gene3D" id="3.20.20.60">
    <property type="entry name" value="Phosphoenolpyruvate-binding domains"/>
    <property type="match status" value="1"/>
</dbReference>
<evidence type="ECO:0000256" key="19">
    <source>
        <dbReference type="NCBIfam" id="TIGR01064"/>
    </source>
</evidence>
<protein>
    <recommendedName>
        <fullName evidence="8 19">Pyruvate kinase</fullName>
        <ecNumber evidence="7 19">2.7.1.40</ecNumber>
    </recommendedName>
</protein>
<dbReference type="NCBIfam" id="TIGR01064">
    <property type="entry name" value="pyruv_kin"/>
    <property type="match status" value="1"/>
</dbReference>
<dbReference type="GO" id="GO:0030955">
    <property type="term" value="F:potassium ion binding"/>
    <property type="evidence" value="ECO:0007669"/>
    <property type="project" value="UniProtKB-UniRule"/>
</dbReference>
<evidence type="ECO:0000259" key="22">
    <source>
        <dbReference type="Pfam" id="PF00391"/>
    </source>
</evidence>
<dbReference type="Pfam" id="PF02887">
    <property type="entry name" value="PK_C"/>
    <property type="match status" value="1"/>
</dbReference>
<proteinExistence type="inferred from homology"/>
<comment type="subunit">
    <text evidence="6">Homotetramer.</text>
</comment>
<comment type="similarity">
    <text evidence="4">In the C-terminal section; belongs to the PEP-utilizing enzyme family.</text>
</comment>
<keyword evidence="13" id="KW-0067">ATP-binding</keyword>
<dbReference type="NCBIfam" id="NF004978">
    <property type="entry name" value="PRK06354.1"/>
    <property type="match status" value="1"/>
</dbReference>
<keyword evidence="12 20" id="KW-0418">Kinase</keyword>
<evidence type="ECO:0000256" key="12">
    <source>
        <dbReference type="ARBA" id="ARBA00022777"/>
    </source>
</evidence>
<evidence type="ECO:0000256" key="9">
    <source>
        <dbReference type="ARBA" id="ARBA00022679"/>
    </source>
</evidence>
<organism evidence="24 25">
    <name type="scientific">Schleiferilactobacillus perolens DSM 12744</name>
    <dbReference type="NCBI Taxonomy" id="1423792"/>
    <lineage>
        <taxon>Bacteria</taxon>
        <taxon>Bacillati</taxon>
        <taxon>Bacillota</taxon>
        <taxon>Bacilli</taxon>
        <taxon>Lactobacillales</taxon>
        <taxon>Lactobacillaceae</taxon>
        <taxon>Schleiferilactobacillus</taxon>
    </lineage>
</organism>
<evidence type="ECO:0000256" key="11">
    <source>
        <dbReference type="ARBA" id="ARBA00022741"/>
    </source>
</evidence>
<dbReference type="GO" id="GO:0004743">
    <property type="term" value="F:pyruvate kinase activity"/>
    <property type="evidence" value="ECO:0007669"/>
    <property type="project" value="UniProtKB-UniRule"/>
</dbReference>
<name>A0A0R1N8Y7_9LACO</name>
<feature type="domain" description="Pyruvate kinase barrel" evidence="21">
    <location>
        <begin position="1"/>
        <end position="326"/>
    </location>
</feature>
<dbReference type="PRINTS" id="PR01050">
    <property type="entry name" value="PYRUVTKNASE"/>
</dbReference>
<evidence type="ECO:0000256" key="4">
    <source>
        <dbReference type="ARBA" id="ARBA00006237"/>
    </source>
</evidence>
<dbReference type="Gene3D" id="3.40.1380.20">
    <property type="entry name" value="Pyruvate kinase, C-terminal domain"/>
    <property type="match status" value="1"/>
</dbReference>
<feature type="domain" description="PEP-utilising enzyme mobile" evidence="22">
    <location>
        <begin position="510"/>
        <end position="579"/>
    </location>
</feature>
<sequence>MKKTKIVSTLGPASNDVDTIVKLIEAGANVFRFNFSHGDHPEHLSRMNMVHEAEKKTGKIVGICLDTKGAEIRTTVQKNKGFEAHTGDVIRVSMDADLEGTPDKIAVTYPGLYDDTHVGGHVLIDDGLVDLKITEKDDAHRELVTQVQNDGYIGSRKGVNAPGVEIRLPGITEKDTSDIRFGLDHNINFISASFVRKAQDVLDIRELLEEKHMEHVMIFPKIESQEGIDNIDEILKVSDGLMVARGDMGVEIPFENVPFVQKRLIKKCNQLGKPVITATQMLDSMQENPRPTRAEVTDVANSVLDGTDATMLSGESANGKYPVESVSAMARIDERTEQEVDATGTLSYQRIREYSGANATESIGEAVVNTANDLHIKTIVAATNSGYTARMIAKYRPAADILAMTFDENTERALTVSWGVHPVLTKRPANTDEMFNAAAQLAQDQGFAKEGDLILIVAGVPVGESGTTNLMRIQLIGSKLTSGQGVGDETVVGKAVVASSAEEANEKAVDGGILVVKTTDKDYLPAIEKSSAIVVETGGLTSHAAVVGIAMGIPVVVGAKDATKLVQDGEVITVDSRRGMIYRGASNAL</sequence>
<dbReference type="GO" id="GO:0005524">
    <property type="term" value="F:ATP binding"/>
    <property type="evidence" value="ECO:0007669"/>
    <property type="project" value="UniProtKB-KW"/>
</dbReference>
<dbReference type="GO" id="GO:0000287">
    <property type="term" value="F:magnesium ion binding"/>
    <property type="evidence" value="ECO:0007669"/>
    <property type="project" value="UniProtKB-UniRule"/>
</dbReference>
<keyword evidence="17 24" id="KW-0670">Pyruvate</keyword>
<dbReference type="InterPro" id="IPR040442">
    <property type="entry name" value="Pyrv_kinase-like_dom_sf"/>
</dbReference>
<dbReference type="UniPathway" id="UPA00109">
    <property type="reaction ID" value="UER00188"/>
</dbReference>
<evidence type="ECO:0000256" key="8">
    <source>
        <dbReference type="ARBA" id="ARBA00018587"/>
    </source>
</evidence>
<reference evidence="24 25" key="1">
    <citation type="journal article" date="2015" name="Genome Announc.">
        <title>Expanding the biotechnology potential of lactobacilli through comparative genomics of 213 strains and associated genera.</title>
        <authorList>
            <person name="Sun Z."/>
            <person name="Harris H.M."/>
            <person name="McCann A."/>
            <person name="Guo C."/>
            <person name="Argimon S."/>
            <person name="Zhang W."/>
            <person name="Yang X."/>
            <person name="Jeffery I.B."/>
            <person name="Cooney J.C."/>
            <person name="Kagawa T.F."/>
            <person name="Liu W."/>
            <person name="Song Y."/>
            <person name="Salvetti E."/>
            <person name="Wrobel A."/>
            <person name="Rasinkangas P."/>
            <person name="Parkhill J."/>
            <person name="Rea M.C."/>
            <person name="O'Sullivan O."/>
            <person name="Ritari J."/>
            <person name="Douillard F.P."/>
            <person name="Paul Ross R."/>
            <person name="Yang R."/>
            <person name="Briner A.E."/>
            <person name="Felis G.E."/>
            <person name="de Vos W.M."/>
            <person name="Barrangou R."/>
            <person name="Klaenhammer T.R."/>
            <person name="Caufield P.W."/>
            <person name="Cui Y."/>
            <person name="Zhang H."/>
            <person name="O'Toole P.W."/>
        </authorList>
    </citation>
    <scope>NUCLEOTIDE SEQUENCE [LARGE SCALE GENOMIC DNA]</scope>
    <source>
        <strain evidence="24 25">DSM 12744</strain>
    </source>
</reference>
<dbReference type="PANTHER" id="PTHR11817">
    <property type="entry name" value="PYRUVATE KINASE"/>
    <property type="match status" value="1"/>
</dbReference>
<dbReference type="OrthoDB" id="9812123at2"/>
<dbReference type="GO" id="GO:0006950">
    <property type="term" value="P:response to stress"/>
    <property type="evidence" value="ECO:0007669"/>
    <property type="project" value="UniProtKB-ARBA"/>
</dbReference>
<dbReference type="Gene3D" id="3.50.30.10">
    <property type="entry name" value="Phosphohistidine domain"/>
    <property type="match status" value="1"/>
</dbReference>
<dbReference type="InterPro" id="IPR015806">
    <property type="entry name" value="Pyrv_Knase_insert_dom_sf"/>
</dbReference>
<dbReference type="Proteomes" id="UP000051330">
    <property type="component" value="Unassembled WGS sequence"/>
</dbReference>
<dbReference type="FunFam" id="3.20.20.60:FF:000001">
    <property type="entry name" value="Pyruvate kinase"/>
    <property type="match status" value="1"/>
</dbReference>
<evidence type="ECO:0000259" key="21">
    <source>
        <dbReference type="Pfam" id="PF00224"/>
    </source>
</evidence>
<dbReference type="AlphaFoldDB" id="A0A0R1N8Y7"/>
<dbReference type="SUPFAM" id="SSF50800">
    <property type="entry name" value="PK beta-barrel domain-like"/>
    <property type="match status" value="1"/>
</dbReference>
<dbReference type="InterPro" id="IPR011037">
    <property type="entry name" value="Pyrv_Knase-like_insert_dom_sf"/>
</dbReference>
<evidence type="ECO:0000256" key="10">
    <source>
        <dbReference type="ARBA" id="ARBA00022723"/>
    </source>
</evidence>
<dbReference type="InterPro" id="IPR036918">
    <property type="entry name" value="Pyrv_Knase_C_sf"/>
</dbReference>
<gene>
    <name evidence="24" type="ORF">FD09_GL001307</name>
</gene>
<dbReference type="GO" id="GO:0016301">
    <property type="term" value="F:kinase activity"/>
    <property type="evidence" value="ECO:0007669"/>
    <property type="project" value="UniProtKB-KW"/>
</dbReference>
<dbReference type="EC" id="2.7.1.40" evidence="7 19"/>
<dbReference type="NCBIfam" id="NF004491">
    <property type="entry name" value="PRK05826.1"/>
    <property type="match status" value="1"/>
</dbReference>
<evidence type="ECO:0000256" key="1">
    <source>
        <dbReference type="ARBA" id="ARBA00001946"/>
    </source>
</evidence>
<evidence type="ECO:0000256" key="13">
    <source>
        <dbReference type="ARBA" id="ARBA00022840"/>
    </source>
</evidence>
<dbReference type="InterPro" id="IPR015813">
    <property type="entry name" value="Pyrv/PenolPyrv_kinase-like_dom"/>
</dbReference>
<dbReference type="Gene3D" id="2.40.33.10">
    <property type="entry name" value="PK beta-barrel domain-like"/>
    <property type="match status" value="1"/>
</dbReference>
<comment type="catalytic activity">
    <reaction evidence="18 20">
        <text>pyruvate + ATP = phosphoenolpyruvate + ADP + H(+)</text>
        <dbReference type="Rhea" id="RHEA:18157"/>
        <dbReference type="ChEBI" id="CHEBI:15361"/>
        <dbReference type="ChEBI" id="CHEBI:15378"/>
        <dbReference type="ChEBI" id="CHEBI:30616"/>
        <dbReference type="ChEBI" id="CHEBI:58702"/>
        <dbReference type="ChEBI" id="CHEBI:456216"/>
        <dbReference type="EC" id="2.7.1.40"/>
    </reaction>
</comment>
<dbReference type="Pfam" id="PF00224">
    <property type="entry name" value="PK"/>
    <property type="match status" value="1"/>
</dbReference>
<accession>A0A0R1N8Y7</accession>
<evidence type="ECO:0000256" key="18">
    <source>
        <dbReference type="ARBA" id="ARBA00048152"/>
    </source>
</evidence>
<dbReference type="EMBL" id="AZEC01000002">
    <property type="protein sequence ID" value="KRL14146.1"/>
    <property type="molecule type" value="Genomic_DNA"/>
</dbReference>
<dbReference type="PATRIC" id="fig|1423792.3.peg.1326"/>